<dbReference type="Gene3D" id="3.90.1310.10">
    <property type="entry name" value="Penicillin-binding protein 2a (Domain 2)"/>
    <property type="match status" value="1"/>
</dbReference>
<dbReference type="InterPro" id="IPR017790">
    <property type="entry name" value="Penicillin-binding_protein_2"/>
</dbReference>
<feature type="domain" description="Penicillin-binding protein dimerisation" evidence="16">
    <location>
        <begin position="55"/>
        <end position="241"/>
    </location>
</feature>
<organism evidence="17">
    <name type="scientific">uncultured Acidimicrobiales bacterium</name>
    <dbReference type="NCBI Taxonomy" id="310071"/>
    <lineage>
        <taxon>Bacteria</taxon>
        <taxon>Bacillati</taxon>
        <taxon>Actinomycetota</taxon>
        <taxon>Acidimicrobiia</taxon>
        <taxon>Acidimicrobiales</taxon>
        <taxon>environmental samples</taxon>
    </lineage>
</organism>
<dbReference type="InterPro" id="IPR050515">
    <property type="entry name" value="Beta-lactam/transpept"/>
</dbReference>
<dbReference type="Gene3D" id="3.40.710.10">
    <property type="entry name" value="DD-peptidase/beta-lactamase superfamily"/>
    <property type="match status" value="1"/>
</dbReference>
<dbReference type="Pfam" id="PF00905">
    <property type="entry name" value="Transpeptidase"/>
    <property type="match status" value="1"/>
</dbReference>
<evidence type="ECO:0000313" key="17">
    <source>
        <dbReference type="EMBL" id="CAA9209563.1"/>
    </source>
</evidence>
<keyword evidence="11 14" id="KW-1133">Transmembrane helix</keyword>
<evidence type="ECO:0000259" key="15">
    <source>
        <dbReference type="Pfam" id="PF00905"/>
    </source>
</evidence>
<evidence type="ECO:0000259" key="16">
    <source>
        <dbReference type="Pfam" id="PF03717"/>
    </source>
</evidence>
<keyword evidence="6" id="KW-0645">Protease</keyword>
<keyword evidence="7 14" id="KW-0812">Transmembrane</keyword>
<dbReference type="AlphaFoldDB" id="A0A6J4H2M8"/>
<comment type="similarity">
    <text evidence="3">Belongs to the transpeptidase family.</text>
</comment>
<sequence>MVSTGTTRLRLTIVGVVVVSLFAALLTRLWYLQVLDAPSFVEAAKRNEVRILCEPAPRGRIRDRNGEVVVDNELTTAVTVSKKTVAERPETLPRLSALLGAAEHPVEGLQKRLDDPRYSNLKPVPVAFGVPSEKVIFMKENALTFPGVDAVPLASRRYPLGKLASHVVGTVGPITKRELDRLRAEKAPASGPVDPVEECRDYKENDEIGKTGVEASFDGELRGRPGVVALEVDRRNKVLAERRLAEPVQGDDVWLTIDSKLQATAEESLKLGLSRARERRFTNEDPRFLRAPGGSAVVVDVTDGAVLAMASAPDFTPADFVGGISTVAFQAYNDDPDKPLTNRAIQGLYPPASTFKLPSSVAGLVKGVIPSADTRYLDTGVYRIPSPCSGKCDFQNPKKKSNGRVNLREALVVSSDTYFYDVGARFWIGRNTYGQTAIQDTARQFGLGQRTGIRLASEAEGRVSDPEVRKRLNQRSPKAFPDPKWFIGDNVITAIGQGETVVTPLQLAMEYATFANGGTLYQARIAGRVTTPGDPTGAAGIQLGPVTRSTIPLPPELRDPIHQGLRGAVSSSYGTASPAFAGYSGIPVAGKTGTAQQPAPQMDTAIFASYGPADAPRYAMAVVLEEGGFGGTTAAPVSRRLWEHLSGKPPSEVRAVDSAD</sequence>
<dbReference type="EC" id="3.4.16.4" evidence="17"/>
<evidence type="ECO:0000256" key="3">
    <source>
        <dbReference type="ARBA" id="ARBA00007171"/>
    </source>
</evidence>
<evidence type="ECO:0000256" key="12">
    <source>
        <dbReference type="ARBA" id="ARBA00023136"/>
    </source>
</evidence>
<dbReference type="GO" id="GO:0008658">
    <property type="term" value="F:penicillin binding"/>
    <property type="evidence" value="ECO:0007669"/>
    <property type="project" value="InterPro"/>
</dbReference>
<gene>
    <name evidence="17" type="ORF">AVDCRST_MAG76-39</name>
</gene>
<dbReference type="NCBIfam" id="TIGR03423">
    <property type="entry name" value="pbp2_mrdA"/>
    <property type="match status" value="1"/>
</dbReference>
<evidence type="ECO:0000256" key="2">
    <source>
        <dbReference type="ARBA" id="ARBA00004236"/>
    </source>
</evidence>
<keyword evidence="13" id="KW-0961">Cell wall biogenesis/degradation</keyword>
<feature type="domain" description="Penicillin-binding protein transpeptidase" evidence="15">
    <location>
        <begin position="294"/>
        <end position="641"/>
    </location>
</feature>
<dbReference type="GO" id="GO:0009002">
    <property type="term" value="F:serine-type D-Ala-D-Ala carboxypeptidase activity"/>
    <property type="evidence" value="ECO:0007669"/>
    <property type="project" value="UniProtKB-EC"/>
</dbReference>
<evidence type="ECO:0000256" key="9">
    <source>
        <dbReference type="ARBA" id="ARBA00022960"/>
    </source>
</evidence>
<dbReference type="SUPFAM" id="SSF56601">
    <property type="entry name" value="beta-lactamase/transpeptidase-like"/>
    <property type="match status" value="1"/>
</dbReference>
<accession>A0A6J4H2M8</accession>
<dbReference type="SUPFAM" id="SSF56519">
    <property type="entry name" value="Penicillin binding protein dimerisation domain"/>
    <property type="match status" value="1"/>
</dbReference>
<evidence type="ECO:0000256" key="1">
    <source>
        <dbReference type="ARBA" id="ARBA00004167"/>
    </source>
</evidence>
<dbReference type="PANTHER" id="PTHR30627:SF2">
    <property type="entry name" value="PEPTIDOGLYCAN D,D-TRANSPEPTIDASE MRDA"/>
    <property type="match status" value="1"/>
</dbReference>
<dbReference type="GO" id="GO:0071555">
    <property type="term" value="P:cell wall organization"/>
    <property type="evidence" value="ECO:0007669"/>
    <property type="project" value="UniProtKB-KW"/>
</dbReference>
<dbReference type="GO" id="GO:0005886">
    <property type="term" value="C:plasma membrane"/>
    <property type="evidence" value="ECO:0007669"/>
    <property type="project" value="UniProtKB-SubCell"/>
</dbReference>
<comment type="subcellular location">
    <subcellularLocation>
        <location evidence="2">Cell membrane</location>
    </subcellularLocation>
    <subcellularLocation>
        <location evidence="1">Membrane</location>
        <topology evidence="1">Single-pass membrane protein</topology>
    </subcellularLocation>
</comment>
<evidence type="ECO:0000256" key="13">
    <source>
        <dbReference type="ARBA" id="ARBA00023316"/>
    </source>
</evidence>
<dbReference type="GO" id="GO:0071972">
    <property type="term" value="F:peptidoglycan L,D-transpeptidase activity"/>
    <property type="evidence" value="ECO:0007669"/>
    <property type="project" value="TreeGrafter"/>
</dbReference>
<dbReference type="InterPro" id="IPR036138">
    <property type="entry name" value="PBP_dimer_sf"/>
</dbReference>
<dbReference type="EMBL" id="CADCSZ010000002">
    <property type="protein sequence ID" value="CAA9209563.1"/>
    <property type="molecule type" value="Genomic_DNA"/>
</dbReference>
<dbReference type="GO" id="GO:0009252">
    <property type="term" value="P:peptidoglycan biosynthetic process"/>
    <property type="evidence" value="ECO:0007669"/>
    <property type="project" value="UniProtKB-KW"/>
</dbReference>
<evidence type="ECO:0000256" key="10">
    <source>
        <dbReference type="ARBA" id="ARBA00022984"/>
    </source>
</evidence>
<keyword evidence="9" id="KW-0133">Cell shape</keyword>
<dbReference type="InterPro" id="IPR012338">
    <property type="entry name" value="Beta-lactam/transpept-like"/>
</dbReference>
<dbReference type="Pfam" id="PF03717">
    <property type="entry name" value="PBP_dimer"/>
    <property type="match status" value="1"/>
</dbReference>
<evidence type="ECO:0000256" key="8">
    <source>
        <dbReference type="ARBA" id="ARBA00022801"/>
    </source>
</evidence>
<dbReference type="InterPro" id="IPR005311">
    <property type="entry name" value="PBP_dimer"/>
</dbReference>
<evidence type="ECO:0000256" key="14">
    <source>
        <dbReference type="SAM" id="Phobius"/>
    </source>
</evidence>
<name>A0A6J4H2M8_9ACTN</name>
<dbReference type="GO" id="GO:0008360">
    <property type="term" value="P:regulation of cell shape"/>
    <property type="evidence" value="ECO:0007669"/>
    <property type="project" value="UniProtKB-KW"/>
</dbReference>
<evidence type="ECO:0000256" key="4">
    <source>
        <dbReference type="ARBA" id="ARBA00022475"/>
    </source>
</evidence>
<proteinExistence type="inferred from homology"/>
<reference evidence="17" key="1">
    <citation type="submission" date="2020-02" db="EMBL/GenBank/DDBJ databases">
        <authorList>
            <person name="Meier V. D."/>
        </authorList>
    </citation>
    <scope>NUCLEOTIDE SEQUENCE</scope>
    <source>
        <strain evidence="17">AVDCRST_MAG76</strain>
    </source>
</reference>
<keyword evidence="10" id="KW-0573">Peptidoglycan synthesis</keyword>
<evidence type="ECO:0000256" key="7">
    <source>
        <dbReference type="ARBA" id="ARBA00022692"/>
    </source>
</evidence>
<keyword evidence="8 17" id="KW-0378">Hydrolase</keyword>
<keyword evidence="5" id="KW-0997">Cell inner membrane</keyword>
<keyword evidence="12 14" id="KW-0472">Membrane</keyword>
<dbReference type="GO" id="GO:0006508">
    <property type="term" value="P:proteolysis"/>
    <property type="evidence" value="ECO:0007669"/>
    <property type="project" value="UniProtKB-KW"/>
</dbReference>
<dbReference type="InterPro" id="IPR001460">
    <property type="entry name" value="PCN-bd_Tpept"/>
</dbReference>
<feature type="transmembrane region" description="Helical" evidence="14">
    <location>
        <begin position="12"/>
        <end position="31"/>
    </location>
</feature>
<protein>
    <submittedName>
        <fullName evidence="17">Peptidoglycan D,D-transpeptidase MrdA</fullName>
        <ecNumber evidence="17">3.4.16.4</ecNumber>
    </submittedName>
</protein>
<evidence type="ECO:0000256" key="11">
    <source>
        <dbReference type="ARBA" id="ARBA00022989"/>
    </source>
</evidence>
<evidence type="ECO:0000256" key="6">
    <source>
        <dbReference type="ARBA" id="ARBA00022670"/>
    </source>
</evidence>
<keyword evidence="17" id="KW-0121">Carboxypeptidase</keyword>
<dbReference type="PANTHER" id="PTHR30627">
    <property type="entry name" value="PEPTIDOGLYCAN D,D-TRANSPEPTIDASE"/>
    <property type="match status" value="1"/>
</dbReference>
<evidence type="ECO:0000256" key="5">
    <source>
        <dbReference type="ARBA" id="ARBA00022519"/>
    </source>
</evidence>
<keyword evidence="4" id="KW-1003">Cell membrane</keyword>